<protein>
    <recommendedName>
        <fullName evidence="5">Copper amine oxidase</fullName>
    </recommendedName>
</protein>
<name>C9LXK9_SELS3</name>
<dbReference type="STRING" id="546271.Selsp_0473"/>
<gene>
    <name evidence="1" type="ordered locus">Selsp_0473</name>
    <name evidence="2" type="ORF">SELSPUOL_02217</name>
</gene>
<sequence>MWVEEKGVFDKMKRWKARIAACFFATLASMGVTNPPAGAERHGMDEASTTRVTTDEARAVHEPQGTRLLGRRVQQEAEPYSVRLNFGTGLPGALRFNEAQRAMREWNVETEDTGGTLLFSDSPEYVTEDGILYEDTVAGDARILYYHLNNTSVRKKVAVVLQNEGDSSVVVRVTRGGASRPSSDYLEVGKGTQLAYFQTKRDDMLYVQRGTKRLLEPEMNHTALEPGQLVYGVYDFHADGPVKVSVLMYPATADPLKFISRARVLPKDEQRLRGTFQGMNRVISSKPYNPDKDGVVYIPIGDNRQDVFRTGVDATDGSTVTNVGNYGVLYRIQIPTTGREATQYYLTPLGGVYAGAMSVDFGHGSSLLETPGGRLFFGDAIPPDSDADRAARLTGKDRLKVAAELSDLGSYHSSVQPSFELSPPGASNLPVQIILMPAGK</sequence>
<dbReference type="RefSeq" id="WP_006193559.1">
    <property type="nucleotide sequence ID" value="NC_015437.1"/>
</dbReference>
<evidence type="ECO:0008006" key="5">
    <source>
        <dbReference type="Google" id="ProtNLM"/>
    </source>
</evidence>
<organism evidence="2 3">
    <name type="scientific">Selenomonas sputigena (strain ATCC 35185 / DSM 20758 / CCUG 44933 / VPI D19B-28)</name>
    <dbReference type="NCBI Taxonomy" id="546271"/>
    <lineage>
        <taxon>Bacteria</taxon>
        <taxon>Bacillati</taxon>
        <taxon>Bacillota</taxon>
        <taxon>Negativicutes</taxon>
        <taxon>Selenomonadales</taxon>
        <taxon>Selenomonadaceae</taxon>
        <taxon>Selenomonas</taxon>
    </lineage>
</organism>
<accession>C9LXK9</accession>
<evidence type="ECO:0000313" key="4">
    <source>
        <dbReference type="Proteomes" id="UP000011124"/>
    </source>
</evidence>
<keyword evidence="4" id="KW-1185">Reference proteome</keyword>
<evidence type="ECO:0000313" key="1">
    <source>
        <dbReference type="EMBL" id="AEB99445.1"/>
    </source>
</evidence>
<dbReference type="EMBL" id="ACKP02000049">
    <property type="protein sequence ID" value="EEX76392.1"/>
    <property type="molecule type" value="Genomic_DNA"/>
</dbReference>
<evidence type="ECO:0000313" key="2">
    <source>
        <dbReference type="EMBL" id="EEX76392.1"/>
    </source>
</evidence>
<evidence type="ECO:0000313" key="3">
    <source>
        <dbReference type="Proteomes" id="UP000003505"/>
    </source>
</evidence>
<dbReference type="OrthoDB" id="1675044at2"/>
<dbReference type="Proteomes" id="UP000011124">
    <property type="component" value="Chromosome"/>
</dbReference>
<dbReference type="KEGG" id="ssg:Selsp_0473"/>
<dbReference type="EMBL" id="CP002637">
    <property type="protein sequence ID" value="AEB99445.1"/>
    <property type="molecule type" value="Genomic_DNA"/>
</dbReference>
<reference evidence="2 3" key="1">
    <citation type="submission" date="2009-09" db="EMBL/GenBank/DDBJ databases">
        <authorList>
            <person name="Weinstock G."/>
            <person name="Sodergren E."/>
            <person name="Clifton S."/>
            <person name="Fulton L."/>
            <person name="Fulton B."/>
            <person name="Courtney L."/>
            <person name="Fronick C."/>
            <person name="Harrison M."/>
            <person name="Strong C."/>
            <person name="Farmer C."/>
            <person name="Delahaunty K."/>
            <person name="Markovic C."/>
            <person name="Hall O."/>
            <person name="Minx P."/>
            <person name="Tomlinson C."/>
            <person name="Mitreva M."/>
            <person name="Nelson J."/>
            <person name="Hou S."/>
            <person name="Wollam A."/>
            <person name="Pepin K.H."/>
            <person name="Johnson M."/>
            <person name="Bhonagiri V."/>
            <person name="Nash W.E."/>
            <person name="Warren W."/>
            <person name="Chinwalla A."/>
            <person name="Mardis E.R."/>
            <person name="Wilson R.K."/>
        </authorList>
    </citation>
    <scope>NUCLEOTIDE SEQUENCE [LARGE SCALE GENOMIC DNA]</scope>
    <source>
        <strain evidence="2">ATCC 35185</strain>
        <strain evidence="3">ATCC 35185 / DSM 20758 / VPI D19B-28</strain>
    </source>
</reference>
<reference evidence="1 4" key="2">
    <citation type="submission" date="2011-04" db="EMBL/GenBank/DDBJ databases">
        <title>The complete genome of Selenomonas sputigena DSM 20758.</title>
        <authorList>
            <consortium name="US DOE Joint Genome Institute (JGI-PGF)"/>
            <person name="Lucas S."/>
            <person name="Copeland A."/>
            <person name="Lapidus A."/>
            <person name="Bruce D."/>
            <person name="Goodwin L."/>
            <person name="Pitluck S."/>
            <person name="Peters L."/>
            <person name="Kyrpides N."/>
            <person name="Mavromatis K."/>
            <person name="Ivanova N."/>
            <person name="Ovchinnikova G."/>
            <person name="Teshima H."/>
            <person name="Detter J.C."/>
            <person name="Tapia R."/>
            <person name="Han C."/>
            <person name="Land M."/>
            <person name="Hauser L."/>
            <person name="Markowitz V."/>
            <person name="Cheng J.-F."/>
            <person name="Hugenholtz P."/>
            <person name="Woyke T."/>
            <person name="Wu D."/>
            <person name="Gronow S."/>
            <person name="Wellnitz S."/>
            <person name="Schneider S."/>
            <person name="Klenk H.-P."/>
            <person name="Eisen J.A."/>
        </authorList>
    </citation>
    <scope>NUCLEOTIDE SEQUENCE [LARGE SCALE GENOMIC DNA]</scope>
    <source>
        <strain evidence="1">ATCC 35185</strain>
        <strain evidence="4">ATCC 35185 / DSM 20758 / VPI D19B-28</strain>
    </source>
</reference>
<dbReference type="AlphaFoldDB" id="C9LXK9"/>
<proteinExistence type="predicted"/>
<dbReference type="HOGENOM" id="CLU_047950_1_0_9"/>
<dbReference type="eggNOG" id="COG2268">
    <property type="taxonomic scope" value="Bacteria"/>
</dbReference>
<dbReference type="Proteomes" id="UP000003505">
    <property type="component" value="Unassembled WGS sequence"/>
</dbReference>